<keyword evidence="10" id="KW-1185">Reference proteome</keyword>
<keyword evidence="3" id="KW-0547">Nucleotide-binding</keyword>
<evidence type="ECO:0000256" key="4">
    <source>
        <dbReference type="ARBA" id="ARBA00022840"/>
    </source>
</evidence>
<dbReference type="PANTHER" id="PTHR45630:SF7">
    <property type="entry name" value="ENDOPLASMIC RETICULUM TRANSMEMBRANE HELIX TRANSLOCASE"/>
    <property type="match status" value="1"/>
</dbReference>
<protein>
    <submittedName>
        <fullName evidence="9">Probable manganese-transporting ATPase PDR2</fullName>
    </submittedName>
</protein>
<reference evidence="9" key="2">
    <citation type="submission" date="2022-01" db="EMBL/GenBank/DDBJ databases">
        <authorList>
            <person name="Yamashiro T."/>
            <person name="Shiraishi A."/>
            <person name="Satake H."/>
            <person name="Nakayama K."/>
        </authorList>
    </citation>
    <scope>NUCLEOTIDE SEQUENCE</scope>
</reference>
<reference evidence="9" key="1">
    <citation type="journal article" date="2022" name="Int. J. Mol. Sci.">
        <title>Draft Genome of Tanacetum Coccineum: Genomic Comparison of Closely Related Tanacetum-Family Plants.</title>
        <authorList>
            <person name="Yamashiro T."/>
            <person name="Shiraishi A."/>
            <person name="Nakayama K."/>
            <person name="Satake H."/>
        </authorList>
    </citation>
    <scope>NUCLEOTIDE SEQUENCE</scope>
</reference>
<feature type="transmembrane region" description="Helical" evidence="7">
    <location>
        <begin position="15"/>
        <end position="34"/>
    </location>
</feature>
<keyword evidence="5" id="KW-0460">Magnesium</keyword>
<name>A0ABQ4YIM8_9ASTR</name>
<dbReference type="InterPro" id="IPR006544">
    <property type="entry name" value="P-type_TPase_V"/>
</dbReference>
<evidence type="ECO:0000259" key="8">
    <source>
        <dbReference type="Pfam" id="PF00122"/>
    </source>
</evidence>
<evidence type="ECO:0000256" key="2">
    <source>
        <dbReference type="ARBA" id="ARBA00022723"/>
    </source>
</evidence>
<evidence type="ECO:0000256" key="3">
    <source>
        <dbReference type="ARBA" id="ARBA00022741"/>
    </source>
</evidence>
<dbReference type="Proteomes" id="UP001151760">
    <property type="component" value="Unassembled WGS sequence"/>
</dbReference>
<dbReference type="InterPro" id="IPR008250">
    <property type="entry name" value="ATPase_P-typ_transduc_dom_A_sf"/>
</dbReference>
<keyword evidence="4" id="KW-0067">ATP-binding</keyword>
<keyword evidence="7" id="KW-0472">Membrane</keyword>
<dbReference type="PANTHER" id="PTHR45630">
    <property type="entry name" value="CATION-TRANSPORTING ATPASE-RELATED"/>
    <property type="match status" value="1"/>
</dbReference>
<keyword evidence="6" id="KW-1278">Translocase</keyword>
<dbReference type="Gene3D" id="2.70.150.10">
    <property type="entry name" value="Calcium-transporting ATPase, cytoplasmic transduction domain A"/>
    <property type="match status" value="1"/>
</dbReference>
<organism evidence="9 10">
    <name type="scientific">Tanacetum coccineum</name>
    <dbReference type="NCBI Taxonomy" id="301880"/>
    <lineage>
        <taxon>Eukaryota</taxon>
        <taxon>Viridiplantae</taxon>
        <taxon>Streptophyta</taxon>
        <taxon>Embryophyta</taxon>
        <taxon>Tracheophyta</taxon>
        <taxon>Spermatophyta</taxon>
        <taxon>Magnoliopsida</taxon>
        <taxon>eudicotyledons</taxon>
        <taxon>Gunneridae</taxon>
        <taxon>Pentapetalae</taxon>
        <taxon>asterids</taxon>
        <taxon>campanulids</taxon>
        <taxon>Asterales</taxon>
        <taxon>Asteraceae</taxon>
        <taxon>Asteroideae</taxon>
        <taxon>Anthemideae</taxon>
        <taxon>Anthemidinae</taxon>
        <taxon>Tanacetum</taxon>
    </lineage>
</organism>
<keyword evidence="7" id="KW-0812">Transmembrane</keyword>
<evidence type="ECO:0000256" key="1">
    <source>
        <dbReference type="ARBA" id="ARBA00004141"/>
    </source>
</evidence>
<keyword evidence="7" id="KW-1133">Transmembrane helix</keyword>
<evidence type="ECO:0000256" key="5">
    <source>
        <dbReference type="ARBA" id="ARBA00022842"/>
    </source>
</evidence>
<dbReference type="InterPro" id="IPR059000">
    <property type="entry name" value="ATPase_P-type_domA"/>
</dbReference>
<evidence type="ECO:0000313" key="9">
    <source>
        <dbReference type="EMBL" id="GJS76807.1"/>
    </source>
</evidence>
<proteinExistence type="predicted"/>
<feature type="domain" description="P-type ATPase A" evidence="8">
    <location>
        <begin position="212"/>
        <end position="275"/>
    </location>
</feature>
<keyword evidence="2" id="KW-0479">Metal-binding</keyword>
<comment type="caution">
    <text evidence="9">The sequence shown here is derived from an EMBL/GenBank/DDBJ whole genome shotgun (WGS) entry which is preliminary data.</text>
</comment>
<evidence type="ECO:0000313" key="10">
    <source>
        <dbReference type="Proteomes" id="UP001151760"/>
    </source>
</evidence>
<dbReference type="EMBL" id="BQNB010010402">
    <property type="protein sequence ID" value="GJS76807.1"/>
    <property type="molecule type" value="Genomic_DNA"/>
</dbReference>
<dbReference type="SUPFAM" id="SSF81653">
    <property type="entry name" value="Calcium ATPase, transduction domain A"/>
    <property type="match status" value="1"/>
</dbReference>
<accession>A0ABQ4YIM8</accession>
<gene>
    <name evidence="9" type="ORF">Tco_0726688</name>
</gene>
<evidence type="ECO:0000256" key="6">
    <source>
        <dbReference type="ARBA" id="ARBA00022967"/>
    </source>
</evidence>
<dbReference type="Pfam" id="PF00122">
    <property type="entry name" value="E1-E2_ATPase"/>
    <property type="match status" value="1"/>
</dbReference>
<comment type="subcellular location">
    <subcellularLocation>
        <location evidence="1">Membrane</location>
        <topology evidence="1">Multi-pass membrane protein</topology>
    </subcellularLocation>
</comment>
<sequence>MMIFVVLPCLDILDVFKLLVGFGVSVFFLTQWLVDFKCFLHYTKVEDVHLADACKVTTFAQIVPLHSRKMAGSMTEEIYFEFQKQRFIYSHEKGTCYKLPYPTKETFGYYLSSNGYDNDTQIQNVVDKWGHNVIEYPHTTFRELMKEHCMEPFFLFEVFCNGLCCLGGPEFINSGLFGFFVLFLTKPLAVISQRKTLSDIRRARADSRVLMVYRNEKWTRVAGTDLVPGDIVSIGRFFRQDTETEESIPANMLILEGSLIVSESTLTDESVPQFKVSIKDRRP</sequence>
<evidence type="ECO:0000256" key="7">
    <source>
        <dbReference type="SAM" id="Phobius"/>
    </source>
</evidence>